<dbReference type="InterPro" id="IPR036236">
    <property type="entry name" value="Znf_C2H2_sf"/>
</dbReference>
<keyword evidence="1" id="KW-0175">Coiled coil</keyword>
<dbReference type="Gene3D" id="3.30.160.60">
    <property type="entry name" value="Classic Zinc Finger"/>
    <property type="match status" value="1"/>
</dbReference>
<evidence type="ECO:0000256" key="1">
    <source>
        <dbReference type="SAM" id="Coils"/>
    </source>
</evidence>
<organism evidence="3">
    <name type="scientific">viral metagenome</name>
    <dbReference type="NCBI Taxonomy" id="1070528"/>
    <lineage>
        <taxon>unclassified sequences</taxon>
        <taxon>metagenomes</taxon>
        <taxon>organismal metagenomes</taxon>
    </lineage>
</organism>
<dbReference type="AlphaFoldDB" id="A0A6C0L8F0"/>
<dbReference type="SUPFAM" id="SSF57667">
    <property type="entry name" value="beta-beta-alpha zinc fingers"/>
    <property type="match status" value="1"/>
</dbReference>
<dbReference type="EMBL" id="MN740444">
    <property type="protein sequence ID" value="QHU26717.1"/>
    <property type="molecule type" value="Genomic_DNA"/>
</dbReference>
<evidence type="ECO:0000313" key="3">
    <source>
        <dbReference type="EMBL" id="QHU26717.1"/>
    </source>
</evidence>
<dbReference type="SMART" id="SM00355">
    <property type="entry name" value="ZnF_C2H2"/>
    <property type="match status" value="2"/>
</dbReference>
<evidence type="ECO:0000259" key="2">
    <source>
        <dbReference type="PROSITE" id="PS50157"/>
    </source>
</evidence>
<dbReference type="InterPro" id="IPR013087">
    <property type="entry name" value="Znf_C2H2_type"/>
</dbReference>
<accession>A0A6C0L8F0</accession>
<protein>
    <recommendedName>
        <fullName evidence="2">C2H2-type domain-containing protein</fullName>
    </recommendedName>
</protein>
<name>A0A6C0L8F0_9ZZZZ</name>
<feature type="domain" description="C2H2-type" evidence="2">
    <location>
        <begin position="63"/>
        <end position="93"/>
    </location>
</feature>
<reference evidence="3" key="1">
    <citation type="journal article" date="2020" name="Nature">
        <title>Giant virus diversity and host interactions through global metagenomics.</title>
        <authorList>
            <person name="Schulz F."/>
            <person name="Roux S."/>
            <person name="Paez-Espino D."/>
            <person name="Jungbluth S."/>
            <person name="Walsh D.A."/>
            <person name="Denef V.J."/>
            <person name="McMahon K.D."/>
            <person name="Konstantinidis K.T."/>
            <person name="Eloe-Fadrosh E.A."/>
            <person name="Kyrpides N.C."/>
            <person name="Woyke T."/>
        </authorList>
    </citation>
    <scope>NUCLEOTIDE SEQUENCE</scope>
    <source>
        <strain evidence="3">GVMAG-M-3300027759-42</strain>
    </source>
</reference>
<sequence length="338" mass="38914">MSKNLSQNPHIENKKTYNCEYCNYITANKKDYGKHETTTKHKRNVTAFVTTVTNVPNALVKTYECILCKESFSYRMALCRHKKQCNIETINKNAAASVEKNDINITFELVKELIKENKELKDLLKEQSTELKDTLKDALKEQSRALIEISTKSNTTLIQNNTTTNNTTNNNSFNLNLFLNEQCKDAISITDFVDSLNLNVGDLEATGKLGYVLGISRIFINKLKELDVYERPLHCTDYKRETVYIKNQDTWEKDNSEKSKLRTIVSRIARKNLEQLPAWQAENPDYVRSDTPENNEYMKISLSSLGGYSNEEENKHVEKIMRNVLKEVTVDKNALTDV</sequence>
<feature type="coiled-coil region" evidence="1">
    <location>
        <begin position="110"/>
        <end position="141"/>
    </location>
</feature>
<dbReference type="PROSITE" id="PS50157">
    <property type="entry name" value="ZINC_FINGER_C2H2_2"/>
    <property type="match status" value="1"/>
</dbReference>
<proteinExistence type="predicted"/>